<feature type="compositionally biased region" description="Basic residues" evidence="1">
    <location>
        <begin position="1"/>
        <end position="11"/>
    </location>
</feature>
<gene>
    <name evidence="2" type="ORF">E2C01_074192</name>
</gene>
<reference evidence="2 3" key="1">
    <citation type="submission" date="2019-05" db="EMBL/GenBank/DDBJ databases">
        <title>Another draft genome of Portunus trituberculatus and its Hox gene families provides insights of decapod evolution.</title>
        <authorList>
            <person name="Jeong J.-H."/>
            <person name="Song I."/>
            <person name="Kim S."/>
            <person name="Choi T."/>
            <person name="Kim D."/>
            <person name="Ryu S."/>
            <person name="Kim W."/>
        </authorList>
    </citation>
    <scope>NUCLEOTIDE SEQUENCE [LARGE SCALE GENOMIC DNA]</scope>
    <source>
        <tissue evidence="2">Muscle</tissue>
    </source>
</reference>
<feature type="region of interest" description="Disordered" evidence="1">
    <location>
        <begin position="1"/>
        <end position="23"/>
    </location>
</feature>
<sequence length="76" mass="8283">MMATRQHHRHFVTSASPVTPQERDVPYPRLLVTTMALASLKSRPRSLTPLSRGCLVGMDVEEWRDSGGTAGSSGTC</sequence>
<evidence type="ECO:0000313" key="2">
    <source>
        <dbReference type="EMBL" id="MPC79655.1"/>
    </source>
</evidence>
<evidence type="ECO:0000256" key="1">
    <source>
        <dbReference type="SAM" id="MobiDB-lite"/>
    </source>
</evidence>
<dbReference type="EMBL" id="VSRR010051709">
    <property type="protein sequence ID" value="MPC79655.1"/>
    <property type="molecule type" value="Genomic_DNA"/>
</dbReference>
<accession>A0A5B7IBR8</accession>
<evidence type="ECO:0000313" key="3">
    <source>
        <dbReference type="Proteomes" id="UP000324222"/>
    </source>
</evidence>
<protein>
    <submittedName>
        <fullName evidence="2">Uncharacterized protein</fullName>
    </submittedName>
</protein>
<organism evidence="2 3">
    <name type="scientific">Portunus trituberculatus</name>
    <name type="common">Swimming crab</name>
    <name type="synonym">Neptunus trituberculatus</name>
    <dbReference type="NCBI Taxonomy" id="210409"/>
    <lineage>
        <taxon>Eukaryota</taxon>
        <taxon>Metazoa</taxon>
        <taxon>Ecdysozoa</taxon>
        <taxon>Arthropoda</taxon>
        <taxon>Crustacea</taxon>
        <taxon>Multicrustacea</taxon>
        <taxon>Malacostraca</taxon>
        <taxon>Eumalacostraca</taxon>
        <taxon>Eucarida</taxon>
        <taxon>Decapoda</taxon>
        <taxon>Pleocyemata</taxon>
        <taxon>Brachyura</taxon>
        <taxon>Eubrachyura</taxon>
        <taxon>Portunoidea</taxon>
        <taxon>Portunidae</taxon>
        <taxon>Portuninae</taxon>
        <taxon>Portunus</taxon>
    </lineage>
</organism>
<proteinExistence type="predicted"/>
<comment type="caution">
    <text evidence="2">The sequence shown here is derived from an EMBL/GenBank/DDBJ whole genome shotgun (WGS) entry which is preliminary data.</text>
</comment>
<name>A0A5B7IBR8_PORTR</name>
<dbReference type="AlphaFoldDB" id="A0A5B7IBR8"/>
<dbReference type="Proteomes" id="UP000324222">
    <property type="component" value="Unassembled WGS sequence"/>
</dbReference>
<keyword evidence="3" id="KW-1185">Reference proteome</keyword>